<keyword evidence="3" id="KW-1185">Reference proteome</keyword>
<evidence type="ECO:0000313" key="3">
    <source>
        <dbReference type="Proteomes" id="UP000317940"/>
    </source>
</evidence>
<dbReference type="InterPro" id="IPR012495">
    <property type="entry name" value="TadE-like_dom"/>
</dbReference>
<sequence>MKRTVMPKRKPRAPDQGSATPELVLATPLLILLLMAFFQFALAAHAHHIAQAAAAQAVAAARTQDGDAATGRRAGEDLLAHVNSASLRDPSVSVSRSAGVARADVYGHVVRLLPGLDLVVRAHSSGPIEQLADG</sequence>
<reference evidence="2 3" key="1">
    <citation type="submission" date="2019-06" db="EMBL/GenBank/DDBJ databases">
        <title>Sequencing the genomes of 1000 actinobacteria strains.</title>
        <authorList>
            <person name="Klenk H.-P."/>
        </authorList>
    </citation>
    <scope>NUCLEOTIDE SEQUENCE [LARGE SCALE GENOMIC DNA]</scope>
    <source>
        <strain evidence="2 3">DSM 44826</strain>
    </source>
</reference>
<name>A0A561TW08_9ACTN</name>
<dbReference type="Proteomes" id="UP000317940">
    <property type="component" value="Unassembled WGS sequence"/>
</dbReference>
<accession>A0A561TW08</accession>
<comment type="caution">
    <text evidence="2">The sequence shown here is derived from an EMBL/GenBank/DDBJ whole genome shotgun (WGS) entry which is preliminary data.</text>
</comment>
<organism evidence="2 3">
    <name type="scientific">Kitasatospora viridis</name>
    <dbReference type="NCBI Taxonomy" id="281105"/>
    <lineage>
        <taxon>Bacteria</taxon>
        <taxon>Bacillati</taxon>
        <taxon>Actinomycetota</taxon>
        <taxon>Actinomycetes</taxon>
        <taxon>Kitasatosporales</taxon>
        <taxon>Streptomycetaceae</taxon>
        <taxon>Kitasatospora</taxon>
    </lineage>
</organism>
<proteinExistence type="predicted"/>
<dbReference type="EMBL" id="VIWT01000002">
    <property type="protein sequence ID" value="TWF91291.1"/>
    <property type="molecule type" value="Genomic_DNA"/>
</dbReference>
<dbReference type="Pfam" id="PF07811">
    <property type="entry name" value="TadE"/>
    <property type="match status" value="1"/>
</dbReference>
<protein>
    <submittedName>
        <fullName evidence="2">TadE-like protein</fullName>
    </submittedName>
</protein>
<evidence type="ECO:0000313" key="2">
    <source>
        <dbReference type="EMBL" id="TWF91291.1"/>
    </source>
</evidence>
<dbReference type="AlphaFoldDB" id="A0A561TW08"/>
<evidence type="ECO:0000259" key="1">
    <source>
        <dbReference type="Pfam" id="PF07811"/>
    </source>
</evidence>
<feature type="domain" description="TadE-like" evidence="1">
    <location>
        <begin position="17"/>
        <end position="58"/>
    </location>
</feature>
<gene>
    <name evidence="2" type="ORF">FHX73_12403</name>
</gene>